<dbReference type="SUPFAM" id="SSF46689">
    <property type="entry name" value="Homeodomain-like"/>
    <property type="match status" value="1"/>
</dbReference>
<dbReference type="PANTHER" id="PTHR47893:SF1">
    <property type="entry name" value="REGULATORY PROTEIN PCHR"/>
    <property type="match status" value="1"/>
</dbReference>
<gene>
    <name evidence="4" type="ORF">FYC62_13080</name>
</gene>
<dbReference type="Proteomes" id="UP000323653">
    <property type="component" value="Chromosome"/>
</dbReference>
<keyword evidence="2" id="KW-0804">Transcription</keyword>
<keyword evidence="1" id="KW-0805">Transcription regulation</keyword>
<feature type="domain" description="HTH araC/xylS-type" evidence="3">
    <location>
        <begin position="256"/>
        <end position="352"/>
    </location>
</feature>
<proteinExistence type="predicted"/>
<accession>A0A5C0VIG5</accession>
<name>A0A5C0VIG5_9SPHI</name>
<dbReference type="InterPro" id="IPR018060">
    <property type="entry name" value="HTH_AraC"/>
</dbReference>
<protein>
    <submittedName>
        <fullName evidence="4">Helix-turn-helix transcriptional regulator</fullName>
    </submittedName>
</protein>
<evidence type="ECO:0000256" key="2">
    <source>
        <dbReference type="ARBA" id="ARBA00023163"/>
    </source>
</evidence>
<dbReference type="GO" id="GO:0043565">
    <property type="term" value="F:sequence-specific DNA binding"/>
    <property type="evidence" value="ECO:0007669"/>
    <property type="project" value="InterPro"/>
</dbReference>
<evidence type="ECO:0000256" key="1">
    <source>
        <dbReference type="ARBA" id="ARBA00023015"/>
    </source>
</evidence>
<dbReference type="InterPro" id="IPR009057">
    <property type="entry name" value="Homeodomain-like_sf"/>
</dbReference>
<dbReference type="PANTHER" id="PTHR47893">
    <property type="entry name" value="REGULATORY PROTEIN PCHR"/>
    <property type="match status" value="1"/>
</dbReference>
<evidence type="ECO:0000313" key="4">
    <source>
        <dbReference type="EMBL" id="QEK52485.1"/>
    </source>
</evidence>
<dbReference type="SMART" id="SM00342">
    <property type="entry name" value="HTH_ARAC"/>
    <property type="match status" value="1"/>
</dbReference>
<dbReference type="KEGG" id="pej:FYC62_13080"/>
<evidence type="ECO:0000259" key="3">
    <source>
        <dbReference type="PROSITE" id="PS01124"/>
    </source>
</evidence>
<dbReference type="Gene3D" id="1.10.10.60">
    <property type="entry name" value="Homeodomain-like"/>
    <property type="match status" value="1"/>
</dbReference>
<dbReference type="AlphaFoldDB" id="A0A5C0VIG5"/>
<sequence>MENILEIVNHWKKKILAKAFKYNNGFFEFPYQFTHPKLMVESVKALPFMHHYPNEQVLKTNTLFLKGALYYFEIEEGLWVMISDCHYKTNLAFINKDQVVTKGFYNLSYISYSDKNDKKGNLNGHTMIDKIWTLYHPGEQLNAYHYKDSSNLIICFSFDEHWLERNFSISKLDDNHPLKVLFSSELKYNPFIKNPVVDAQYKIEQLFLGIKSISQGESAKFLFKSRSLSLLGEFFDGITKDLTDINFSKEDKLIMIKIIDYLENNLLKDFPGISFLANYTNTSPTKVKTLFKQWFRISTLKWFRAKQMDLAMKLLKEDKIKVKDLAFTMGYNNASKFTLAFKSYHHTNPSSV</sequence>
<dbReference type="PROSITE" id="PS01124">
    <property type="entry name" value="HTH_ARAC_FAMILY_2"/>
    <property type="match status" value="1"/>
</dbReference>
<dbReference type="GO" id="GO:0003700">
    <property type="term" value="F:DNA-binding transcription factor activity"/>
    <property type="evidence" value="ECO:0007669"/>
    <property type="project" value="InterPro"/>
</dbReference>
<dbReference type="EMBL" id="CP043329">
    <property type="protein sequence ID" value="QEK52485.1"/>
    <property type="molecule type" value="Genomic_DNA"/>
</dbReference>
<evidence type="ECO:0000313" key="5">
    <source>
        <dbReference type="Proteomes" id="UP000323653"/>
    </source>
</evidence>
<reference evidence="4 5" key="1">
    <citation type="submission" date="2019-08" db="EMBL/GenBank/DDBJ databases">
        <title>Pedobacter sp. nov., isolated from Han river, South Korea.</title>
        <authorList>
            <person name="Lee D.-H."/>
            <person name="Kim Y.-S."/>
            <person name="Hwang E.-M."/>
            <person name="Le Tran T.C."/>
            <person name="Cha C.-J."/>
        </authorList>
    </citation>
    <scope>NUCLEOTIDE SEQUENCE [LARGE SCALE GENOMIC DNA]</scope>
    <source>
        <strain evidence="4 5">CJ43</strain>
    </source>
</reference>
<dbReference type="RefSeq" id="WP_149075260.1">
    <property type="nucleotide sequence ID" value="NZ_CP043329.1"/>
</dbReference>
<dbReference type="InterPro" id="IPR053142">
    <property type="entry name" value="PchR_regulatory_protein"/>
</dbReference>
<keyword evidence="5" id="KW-1185">Reference proteome</keyword>
<organism evidence="4 5">
    <name type="scientific">Pedobacter aquae</name>
    <dbReference type="NCBI Taxonomy" id="2605747"/>
    <lineage>
        <taxon>Bacteria</taxon>
        <taxon>Pseudomonadati</taxon>
        <taxon>Bacteroidota</taxon>
        <taxon>Sphingobacteriia</taxon>
        <taxon>Sphingobacteriales</taxon>
        <taxon>Sphingobacteriaceae</taxon>
        <taxon>Pedobacter</taxon>
    </lineage>
</organism>
<dbReference type="Pfam" id="PF12833">
    <property type="entry name" value="HTH_18"/>
    <property type="match status" value="1"/>
</dbReference>